<dbReference type="InterPro" id="IPR000953">
    <property type="entry name" value="Chromo/chromo_shadow_dom"/>
</dbReference>
<dbReference type="EMBL" id="CACRXK020000405">
    <property type="protein sequence ID" value="CAB3981580.1"/>
    <property type="molecule type" value="Genomic_DNA"/>
</dbReference>
<evidence type="ECO:0000256" key="1">
    <source>
        <dbReference type="ARBA" id="ARBA00004123"/>
    </source>
</evidence>
<evidence type="ECO:0000313" key="3">
    <source>
        <dbReference type="EMBL" id="CAB3981580.1"/>
    </source>
</evidence>
<dbReference type="Pfam" id="PF00385">
    <property type="entry name" value="Chromo"/>
    <property type="match status" value="1"/>
</dbReference>
<sequence length="225" mass="26035">MAGTKRLSTRDVDYAQLNNFSSVVLYNNTAPRKKKGKTFQVERIIGRKKEKHDYLYLIKWDGWPLHSCTWEPSAHLPDSLLRGYERPPKPSASRLETTARAFACGGLCMLKSKSMGNGYIKLDLDCWRYVTQGKGTPSQHRGHFMFEKNDFDRLPMLPPDWWYYFNVHGEGKKIDFPIKIKPLIGWSPKKHVFDGKKVVPGPRFPIEKLSVSFARLPCNKRNLFS</sequence>
<dbReference type="OrthoDB" id="5959797at2759"/>
<accession>A0A7D9HEZ8</accession>
<dbReference type="SMART" id="SM00298">
    <property type="entry name" value="CHROMO"/>
    <property type="match status" value="1"/>
</dbReference>
<organism evidence="3 4">
    <name type="scientific">Paramuricea clavata</name>
    <name type="common">Red gorgonian</name>
    <name type="synonym">Violescent sea-whip</name>
    <dbReference type="NCBI Taxonomy" id="317549"/>
    <lineage>
        <taxon>Eukaryota</taxon>
        <taxon>Metazoa</taxon>
        <taxon>Cnidaria</taxon>
        <taxon>Anthozoa</taxon>
        <taxon>Octocorallia</taxon>
        <taxon>Malacalcyonacea</taxon>
        <taxon>Plexauridae</taxon>
        <taxon>Paramuricea</taxon>
    </lineage>
</organism>
<evidence type="ECO:0000313" key="4">
    <source>
        <dbReference type="Proteomes" id="UP001152795"/>
    </source>
</evidence>
<comment type="subcellular location">
    <subcellularLocation>
        <location evidence="1">Nucleus</location>
    </subcellularLocation>
</comment>
<dbReference type="InterPro" id="IPR016197">
    <property type="entry name" value="Chromo-like_dom_sf"/>
</dbReference>
<dbReference type="PROSITE" id="PS50013">
    <property type="entry name" value="CHROMO_2"/>
    <property type="match status" value="1"/>
</dbReference>
<dbReference type="PROSITE" id="PS00598">
    <property type="entry name" value="CHROMO_1"/>
    <property type="match status" value="1"/>
</dbReference>
<reference evidence="3" key="1">
    <citation type="submission" date="2020-04" db="EMBL/GenBank/DDBJ databases">
        <authorList>
            <person name="Alioto T."/>
            <person name="Alioto T."/>
            <person name="Gomez Garrido J."/>
        </authorList>
    </citation>
    <scope>NUCLEOTIDE SEQUENCE</scope>
    <source>
        <strain evidence="3">A484AB</strain>
    </source>
</reference>
<keyword evidence="4" id="KW-1185">Reference proteome</keyword>
<dbReference type="Proteomes" id="UP001152795">
    <property type="component" value="Unassembled WGS sequence"/>
</dbReference>
<dbReference type="AlphaFoldDB" id="A0A7D9HEZ8"/>
<name>A0A7D9HEZ8_PARCT</name>
<evidence type="ECO:0000256" key="2">
    <source>
        <dbReference type="ARBA" id="ARBA00023242"/>
    </source>
</evidence>
<gene>
    <name evidence="3" type="ORF">PACLA_8A050508</name>
</gene>
<proteinExistence type="predicted"/>
<dbReference type="SUPFAM" id="SSF54160">
    <property type="entry name" value="Chromo domain-like"/>
    <property type="match status" value="1"/>
</dbReference>
<dbReference type="InterPro" id="IPR023779">
    <property type="entry name" value="Chromodomain_CS"/>
</dbReference>
<dbReference type="Gene3D" id="2.40.50.40">
    <property type="match status" value="1"/>
</dbReference>
<dbReference type="InterPro" id="IPR023780">
    <property type="entry name" value="Chromo_domain"/>
</dbReference>
<dbReference type="GO" id="GO:0005634">
    <property type="term" value="C:nucleus"/>
    <property type="evidence" value="ECO:0007669"/>
    <property type="project" value="UniProtKB-SubCell"/>
</dbReference>
<keyword evidence="2" id="KW-0539">Nucleus</keyword>
<protein>
    <submittedName>
        <fullName evidence="3">Uncharacterized protein</fullName>
    </submittedName>
</protein>
<comment type="caution">
    <text evidence="3">The sequence shown here is derived from an EMBL/GenBank/DDBJ whole genome shotgun (WGS) entry which is preliminary data.</text>
</comment>